<dbReference type="Proteomes" id="UP001157418">
    <property type="component" value="Unassembled WGS sequence"/>
</dbReference>
<keyword evidence="1" id="KW-0732">Signal</keyword>
<feature type="chain" id="PRO_5043684210" description="BED-type domain-containing protein" evidence="1">
    <location>
        <begin position="17"/>
        <end position="105"/>
    </location>
</feature>
<evidence type="ECO:0008006" key="4">
    <source>
        <dbReference type="Google" id="ProtNLM"/>
    </source>
</evidence>
<dbReference type="AlphaFoldDB" id="A0AAU9PFT6"/>
<keyword evidence="3" id="KW-1185">Reference proteome</keyword>
<reference evidence="2 3" key="1">
    <citation type="submission" date="2022-01" db="EMBL/GenBank/DDBJ databases">
        <authorList>
            <person name="Xiong W."/>
            <person name="Schranz E."/>
        </authorList>
    </citation>
    <scope>NUCLEOTIDE SEQUENCE [LARGE SCALE GENOMIC DNA]</scope>
</reference>
<feature type="signal peptide" evidence="1">
    <location>
        <begin position="1"/>
        <end position="16"/>
    </location>
</feature>
<dbReference type="SMART" id="SM00614">
    <property type="entry name" value="ZnF_BED"/>
    <property type="match status" value="1"/>
</dbReference>
<accession>A0AAU9PFT6</accession>
<dbReference type="EMBL" id="CAKMRJ010005634">
    <property type="protein sequence ID" value="CAH1448641.1"/>
    <property type="molecule type" value="Genomic_DNA"/>
</dbReference>
<evidence type="ECO:0000256" key="1">
    <source>
        <dbReference type="SAM" id="SignalP"/>
    </source>
</evidence>
<evidence type="ECO:0000313" key="3">
    <source>
        <dbReference type="Proteomes" id="UP001157418"/>
    </source>
</evidence>
<gene>
    <name evidence="2" type="ORF">LVIROSA_LOCUS34170</name>
</gene>
<organism evidence="2 3">
    <name type="scientific">Lactuca virosa</name>
    <dbReference type="NCBI Taxonomy" id="75947"/>
    <lineage>
        <taxon>Eukaryota</taxon>
        <taxon>Viridiplantae</taxon>
        <taxon>Streptophyta</taxon>
        <taxon>Embryophyta</taxon>
        <taxon>Tracheophyta</taxon>
        <taxon>Spermatophyta</taxon>
        <taxon>Magnoliopsida</taxon>
        <taxon>eudicotyledons</taxon>
        <taxon>Gunneridae</taxon>
        <taxon>Pentapetalae</taxon>
        <taxon>asterids</taxon>
        <taxon>campanulids</taxon>
        <taxon>Asterales</taxon>
        <taxon>Asteraceae</taxon>
        <taxon>Cichorioideae</taxon>
        <taxon>Cichorieae</taxon>
        <taxon>Lactucinae</taxon>
        <taxon>Lactuca</taxon>
    </lineage>
</organism>
<name>A0AAU9PFT6_9ASTR</name>
<sequence>MQKLLMLMLYTIYVDLDLDVDKGDDEVEDNQGGGHRVSWVWQHCDREDVKKGAMKVKCSYCPTMMCTNSKKNGMSAMGSHLRLYCPRSPFYNPKGKLGDTKNNLC</sequence>
<evidence type="ECO:0000313" key="2">
    <source>
        <dbReference type="EMBL" id="CAH1448641.1"/>
    </source>
</evidence>
<proteinExistence type="predicted"/>
<comment type="caution">
    <text evidence="2">The sequence shown here is derived from an EMBL/GenBank/DDBJ whole genome shotgun (WGS) entry which is preliminary data.</text>
</comment>
<protein>
    <recommendedName>
        <fullName evidence="4">BED-type domain-containing protein</fullName>
    </recommendedName>
</protein>